<dbReference type="EMBL" id="JAJOMB010000026">
    <property type="protein sequence ID" value="MCD5316018.1"/>
    <property type="molecule type" value="Genomic_DNA"/>
</dbReference>
<proteinExistence type="predicted"/>
<evidence type="ECO:0000313" key="1">
    <source>
        <dbReference type="EMBL" id="MCD5316018.1"/>
    </source>
</evidence>
<evidence type="ECO:0000313" key="2">
    <source>
        <dbReference type="Proteomes" id="UP001138997"/>
    </source>
</evidence>
<comment type="caution">
    <text evidence="1">The sequence shown here is derived from an EMBL/GenBank/DDBJ whole genome shotgun (WGS) entry which is preliminary data.</text>
</comment>
<dbReference type="InterPro" id="IPR010843">
    <property type="entry name" value="Uncharacterised_AroM"/>
</dbReference>
<dbReference type="Proteomes" id="UP001138997">
    <property type="component" value="Unassembled WGS sequence"/>
</dbReference>
<name>A0A9X1T3S1_9ACTN</name>
<sequence>MARLAVVTIGQAPRTDLTPELRYWLPGVELIERGALDEDGPEAIAAMAPKPGDEVLTTRLRDGGNAVIGHQHIVPRVQKILHSLTDVDAIMLACTGEFDDVESPKPLLRPEKMIGPGVAALSAGLAKVGILVPLPEQRNTPDGKYSLLSAEVIVDDASPYVGVNGATVDAGLAAAARRLADAGAELIVADCIGYSQPMRAVLTQESGVPVVLARSIVARLTAELLDTGA</sequence>
<reference evidence="1" key="1">
    <citation type="submission" date="2021-11" db="EMBL/GenBank/DDBJ databases">
        <title>Streptomyces corallinus and Kineosporia corallina sp. nov., two new coral-derived marine actinobacteria.</title>
        <authorList>
            <person name="Buangrab K."/>
            <person name="Sutthacheep M."/>
            <person name="Yeemin T."/>
            <person name="Harunari E."/>
            <person name="Igarashi Y."/>
            <person name="Sripreechasak P."/>
            <person name="Kanchanasin P."/>
            <person name="Tanasupawat S."/>
            <person name="Phongsopitanun W."/>
        </authorList>
    </citation>
    <scope>NUCLEOTIDE SEQUENCE</scope>
    <source>
        <strain evidence="1">JCM 31032</strain>
    </source>
</reference>
<gene>
    <name evidence="1" type="ORF">LR394_34500</name>
</gene>
<dbReference type="AlphaFoldDB" id="A0A9X1T3S1"/>
<accession>A0A9X1T3S1</accession>
<keyword evidence="2" id="KW-1185">Reference proteome</keyword>
<protein>
    <submittedName>
        <fullName evidence="1">AroM family protein</fullName>
    </submittedName>
</protein>
<dbReference type="RefSeq" id="WP_231448848.1">
    <property type="nucleotide sequence ID" value="NZ_JAJOMB010000026.1"/>
</dbReference>
<dbReference type="Pfam" id="PF07302">
    <property type="entry name" value="AroM"/>
    <property type="match status" value="1"/>
</dbReference>
<organism evidence="1 2">
    <name type="scientific">Kineosporia babensis</name>
    <dbReference type="NCBI Taxonomy" id="499548"/>
    <lineage>
        <taxon>Bacteria</taxon>
        <taxon>Bacillati</taxon>
        <taxon>Actinomycetota</taxon>
        <taxon>Actinomycetes</taxon>
        <taxon>Kineosporiales</taxon>
        <taxon>Kineosporiaceae</taxon>
        <taxon>Kineosporia</taxon>
    </lineage>
</organism>